<evidence type="ECO:0000313" key="8">
    <source>
        <dbReference type="Proteomes" id="UP000054262"/>
    </source>
</evidence>
<dbReference type="PRINTS" id="PR00395">
    <property type="entry name" value="RIBOSOMALS2"/>
</dbReference>
<keyword evidence="8" id="KW-1185">Reference proteome</keyword>
<dbReference type="InterPro" id="IPR005706">
    <property type="entry name" value="Ribosomal_uS2_bac/mit/plastid"/>
</dbReference>
<dbReference type="GO" id="GO:0003735">
    <property type="term" value="F:structural constituent of ribosome"/>
    <property type="evidence" value="ECO:0007669"/>
    <property type="project" value="InterPro"/>
</dbReference>
<organism evidence="7 8">
    <name type="scientific">Methylophilales bacterium HTCC2181</name>
    <dbReference type="NCBI Taxonomy" id="383631"/>
    <lineage>
        <taxon>Bacteria</taxon>
        <taxon>Pseudomonadati</taxon>
        <taxon>Pseudomonadota</taxon>
        <taxon>Betaproteobacteria</taxon>
        <taxon>Nitrosomonadales</taxon>
        <taxon>OM43 clade</taxon>
    </lineage>
</organism>
<dbReference type="InterPro" id="IPR023591">
    <property type="entry name" value="Ribosomal_uS2_flav_dom_sf"/>
</dbReference>
<dbReference type="GO" id="GO:0006412">
    <property type="term" value="P:translation"/>
    <property type="evidence" value="ECO:0007669"/>
    <property type="project" value="UniProtKB-UniRule"/>
</dbReference>
<evidence type="ECO:0000256" key="1">
    <source>
        <dbReference type="ARBA" id="ARBA00006242"/>
    </source>
</evidence>
<keyword evidence="3 5" id="KW-0687">Ribonucleoprotein</keyword>
<dbReference type="OrthoDB" id="9808036at2"/>
<evidence type="ECO:0000256" key="3">
    <source>
        <dbReference type="ARBA" id="ARBA00023274"/>
    </source>
</evidence>
<dbReference type="Gene3D" id="3.40.50.10490">
    <property type="entry name" value="Glucose-6-phosphate isomerase like protein, domain 1"/>
    <property type="match status" value="1"/>
</dbReference>
<dbReference type="SUPFAM" id="SSF52313">
    <property type="entry name" value="Ribosomal protein S2"/>
    <property type="match status" value="1"/>
</dbReference>
<evidence type="ECO:0000256" key="5">
    <source>
        <dbReference type="HAMAP-Rule" id="MF_00291"/>
    </source>
</evidence>
<comment type="similarity">
    <text evidence="1 5 6">Belongs to the universal ribosomal protein uS2 family.</text>
</comment>
<dbReference type="CDD" id="cd01425">
    <property type="entry name" value="RPS2"/>
    <property type="match status" value="1"/>
</dbReference>
<dbReference type="InterPro" id="IPR018130">
    <property type="entry name" value="Ribosomal_uS2_CS"/>
</dbReference>
<reference evidence="7 8" key="1">
    <citation type="submission" date="2006-11" db="EMBL/GenBank/DDBJ databases">
        <authorList>
            <person name="Giovannoni S."/>
            <person name="Vergin K."/>
            <person name="Ferriera S."/>
            <person name="Johnson J."/>
            <person name="Kravitz S."/>
            <person name="Beeson K."/>
            <person name="Sutton G."/>
            <person name="Rogers Y.-H."/>
            <person name="Friedman R."/>
            <person name="Frazier M."/>
            <person name="Venter J.C."/>
        </authorList>
    </citation>
    <scope>NUCLEOTIDE SEQUENCE [LARGE SCALE GENOMIC DNA]</scope>
    <source>
        <strain evidence="7 8">HTCC2181</strain>
    </source>
</reference>
<evidence type="ECO:0000256" key="2">
    <source>
        <dbReference type="ARBA" id="ARBA00022980"/>
    </source>
</evidence>
<dbReference type="HAMAP" id="MF_00291_B">
    <property type="entry name" value="Ribosomal_uS2_B"/>
    <property type="match status" value="1"/>
</dbReference>
<dbReference type="AlphaFoldDB" id="A0P708"/>
<sequence>MAITMRQMLEAGVHFGHQTRYWNPKMAPYIFGDRNKIHIVNLEKTLPMFEEALKYSKTLAANKGRILFVGTKRQARDILKEEALRAGCAYVNHRWLGGMLTNFKTVKQSIKRLVELETMFEDGSLEKITKKEALNLKRDYDKLERSIGGIKNMTALPDAIFVVDVGFESGAVVEATKLGIPIIGVVDTNNSTDNIAYVIPGNDDSSRAIRLYARGMADTILEGKNSALNEVAKMVAEEEKAAEAIETTTETEES</sequence>
<dbReference type="Proteomes" id="UP000054262">
    <property type="component" value="Unassembled WGS sequence"/>
</dbReference>
<dbReference type="PROSITE" id="PS00962">
    <property type="entry name" value="RIBOSOMAL_S2_1"/>
    <property type="match status" value="1"/>
</dbReference>
<dbReference type="NCBIfam" id="TIGR01011">
    <property type="entry name" value="rpsB_bact"/>
    <property type="match status" value="1"/>
</dbReference>
<dbReference type="EMBL" id="AAUX01000001">
    <property type="protein sequence ID" value="EAV47318.1"/>
    <property type="molecule type" value="Genomic_DNA"/>
</dbReference>
<dbReference type="PANTHER" id="PTHR12534">
    <property type="entry name" value="30S RIBOSOMAL PROTEIN S2 PROKARYOTIC AND ORGANELLAR"/>
    <property type="match status" value="1"/>
</dbReference>
<dbReference type="Gene3D" id="1.10.287.610">
    <property type="entry name" value="Helix hairpin bin"/>
    <property type="match status" value="1"/>
</dbReference>
<dbReference type="Pfam" id="PF00318">
    <property type="entry name" value="Ribosomal_S2"/>
    <property type="match status" value="1"/>
</dbReference>
<accession>A0P708</accession>
<dbReference type="FunFam" id="1.10.287.610:FF:000001">
    <property type="entry name" value="30S ribosomal protein S2"/>
    <property type="match status" value="1"/>
</dbReference>
<protein>
    <recommendedName>
        <fullName evidence="4 5">Small ribosomal subunit protein uS2</fullName>
    </recommendedName>
</protein>
<evidence type="ECO:0000313" key="7">
    <source>
        <dbReference type="EMBL" id="EAV47318.1"/>
    </source>
</evidence>
<dbReference type="InterPro" id="IPR001865">
    <property type="entry name" value="Ribosomal_uS2"/>
</dbReference>
<keyword evidence="2 5" id="KW-0689">Ribosomal protein</keyword>
<gene>
    <name evidence="5 7" type="primary">rpsB</name>
    <name evidence="7" type="ORF">MB2181_04555</name>
</gene>
<proteinExistence type="inferred from homology"/>
<dbReference type="PANTHER" id="PTHR12534:SF0">
    <property type="entry name" value="SMALL RIBOSOMAL SUBUNIT PROTEIN US2M"/>
    <property type="match status" value="1"/>
</dbReference>
<evidence type="ECO:0000256" key="6">
    <source>
        <dbReference type="RuleBase" id="RU003631"/>
    </source>
</evidence>
<dbReference type="GO" id="GO:0022627">
    <property type="term" value="C:cytosolic small ribosomal subunit"/>
    <property type="evidence" value="ECO:0007669"/>
    <property type="project" value="TreeGrafter"/>
</dbReference>
<evidence type="ECO:0000256" key="4">
    <source>
        <dbReference type="ARBA" id="ARBA00035256"/>
    </source>
</evidence>
<name>A0P708_9PROT</name>
<dbReference type="PROSITE" id="PS00963">
    <property type="entry name" value="RIBOSOMAL_S2_2"/>
    <property type="match status" value="1"/>
</dbReference>
<comment type="caution">
    <text evidence="7">The sequence shown here is derived from an EMBL/GenBank/DDBJ whole genome shotgun (WGS) entry which is preliminary data.</text>
</comment>